<accession>A0ABT4Y8D5</accession>
<dbReference type="EMBL" id="JANEWF010000024">
    <property type="protein sequence ID" value="MDA8485127.1"/>
    <property type="molecule type" value="Genomic_DNA"/>
</dbReference>
<comment type="caution">
    <text evidence="1">The sequence shown here is derived from an EMBL/GenBank/DDBJ whole genome shotgun (WGS) entry which is preliminary data.</text>
</comment>
<evidence type="ECO:0000313" key="2">
    <source>
        <dbReference type="Proteomes" id="UP001211689"/>
    </source>
</evidence>
<evidence type="ECO:0000313" key="1">
    <source>
        <dbReference type="EMBL" id="MDA8485127.1"/>
    </source>
</evidence>
<gene>
    <name evidence="1" type="ORF">NNO07_18835</name>
</gene>
<dbReference type="Proteomes" id="UP001211689">
    <property type="component" value="Unassembled WGS sequence"/>
</dbReference>
<protein>
    <submittedName>
        <fullName evidence="1">Uncharacterized protein</fullName>
    </submittedName>
</protein>
<name>A0ABT4Y8D5_METRE</name>
<organism evidence="1 2">
    <name type="scientific">Metapseudomonas resinovorans</name>
    <name type="common">Pseudomonas resinovorans</name>
    <dbReference type="NCBI Taxonomy" id="53412"/>
    <lineage>
        <taxon>Bacteria</taxon>
        <taxon>Pseudomonadati</taxon>
        <taxon>Pseudomonadota</taxon>
        <taxon>Gammaproteobacteria</taxon>
        <taxon>Pseudomonadales</taxon>
        <taxon>Pseudomonadaceae</taxon>
        <taxon>Metapseudomonas</taxon>
    </lineage>
</organism>
<proteinExistence type="predicted"/>
<dbReference type="RefSeq" id="WP_271471582.1">
    <property type="nucleotide sequence ID" value="NZ_JANEWF010000024.1"/>
</dbReference>
<keyword evidence="2" id="KW-1185">Reference proteome</keyword>
<reference evidence="1 2" key="1">
    <citation type="submission" date="2022-07" db="EMBL/GenBank/DDBJ databases">
        <title>Genome Analysis of Selected Gammaproteobacteria from Nigerian Food snails.</title>
        <authorList>
            <person name="Okafor A.C."/>
        </authorList>
    </citation>
    <scope>NUCLEOTIDE SEQUENCE [LARGE SCALE GENOMIC DNA]</scope>
    <source>
        <strain evidence="1 2">Awg 2</strain>
    </source>
</reference>
<sequence length="155" mass="17348">MSKRKAHNPLARRQAYFEAILRNNHVAVLDAEASDLQTLINWKNASLITSKNRGAIVDAVCDMPHRWCVYLAALCCDQLGERYMKSLEVEPQGVYLAKHLAPIIETYSAELRDSCNPKHLRGMAWIAIPNSVSLDEAQAARIFDVAGAWKQKEAA</sequence>